<dbReference type="VEuPathDB" id="VectorBase:HLOH_040619"/>
<protein>
    <submittedName>
        <fullName evidence="2">Uncharacterized protein</fullName>
    </submittedName>
</protein>
<feature type="compositionally biased region" description="Polar residues" evidence="1">
    <location>
        <begin position="354"/>
        <end position="364"/>
    </location>
</feature>
<dbReference type="OrthoDB" id="7700262at2759"/>
<keyword evidence="3" id="KW-1185">Reference proteome</keyword>
<organism evidence="2 3">
    <name type="scientific">Haemaphysalis longicornis</name>
    <name type="common">Bush tick</name>
    <dbReference type="NCBI Taxonomy" id="44386"/>
    <lineage>
        <taxon>Eukaryota</taxon>
        <taxon>Metazoa</taxon>
        <taxon>Ecdysozoa</taxon>
        <taxon>Arthropoda</taxon>
        <taxon>Chelicerata</taxon>
        <taxon>Arachnida</taxon>
        <taxon>Acari</taxon>
        <taxon>Parasitiformes</taxon>
        <taxon>Ixodida</taxon>
        <taxon>Ixodoidea</taxon>
        <taxon>Ixodidae</taxon>
        <taxon>Haemaphysalinae</taxon>
        <taxon>Haemaphysalis</taxon>
    </lineage>
</organism>
<feature type="region of interest" description="Disordered" evidence="1">
    <location>
        <begin position="146"/>
        <end position="195"/>
    </location>
</feature>
<name>A0A9J6FEX9_HAELO</name>
<dbReference type="Proteomes" id="UP000821853">
    <property type="component" value="Chromosome 1"/>
</dbReference>
<accession>A0A9J6FEX9</accession>
<evidence type="ECO:0000256" key="1">
    <source>
        <dbReference type="SAM" id="MobiDB-lite"/>
    </source>
</evidence>
<feature type="compositionally biased region" description="Polar residues" evidence="1">
    <location>
        <begin position="371"/>
        <end position="386"/>
    </location>
</feature>
<feature type="region of interest" description="Disordered" evidence="1">
    <location>
        <begin position="226"/>
        <end position="260"/>
    </location>
</feature>
<proteinExistence type="predicted"/>
<sequence length="386" mass="42874">MPPHQKTHAEASFTESRPVHHPKELMQNLCAPNTDVQSARMMGRSETALLTFRGTYVPRFVLYHRAKYDCKPQKPKAQFCFTCCSFGHRADIYLQAGVIKCKACGSLLDTPNQERACKLYCANCQGEHPADDPTCPAREQADSEASKAAYLKRAQARNTRKSPKRPDKSLLRMSPLTNTTSPEARASPGAREPACHCGNSTQAECQLWQAMTRVAAAPALTVTGEHEASACEESAARIAKRSLPRRTSSTQKRELDNPPSKRQCALVVNNHDIDFSELKTQISVITAKLEAATKAAEELEKKTEARFIEIEQKAEQSTSQLALMMKKKIDDSLKAIQQSQQDIQRRLDGLESTLSSAHRFTSPRSHPCASEANQRQRTLHSNNGDN</sequence>
<evidence type="ECO:0000313" key="2">
    <source>
        <dbReference type="EMBL" id="KAH9361279.1"/>
    </source>
</evidence>
<dbReference type="AlphaFoldDB" id="A0A9J6FEX9"/>
<feature type="compositionally biased region" description="Basic residues" evidence="1">
    <location>
        <begin position="154"/>
        <end position="163"/>
    </location>
</feature>
<gene>
    <name evidence="2" type="ORF">HPB48_006841</name>
</gene>
<dbReference type="EMBL" id="JABSTR010000001">
    <property type="protein sequence ID" value="KAH9361279.1"/>
    <property type="molecule type" value="Genomic_DNA"/>
</dbReference>
<evidence type="ECO:0000313" key="3">
    <source>
        <dbReference type="Proteomes" id="UP000821853"/>
    </source>
</evidence>
<comment type="caution">
    <text evidence="2">The sequence shown here is derived from an EMBL/GenBank/DDBJ whole genome shotgun (WGS) entry which is preliminary data.</text>
</comment>
<feature type="region of interest" description="Disordered" evidence="1">
    <location>
        <begin position="354"/>
        <end position="386"/>
    </location>
</feature>
<reference evidence="2 3" key="1">
    <citation type="journal article" date="2020" name="Cell">
        <title>Large-Scale Comparative Analyses of Tick Genomes Elucidate Their Genetic Diversity and Vector Capacities.</title>
        <authorList>
            <consortium name="Tick Genome and Microbiome Consortium (TIGMIC)"/>
            <person name="Jia N."/>
            <person name="Wang J."/>
            <person name="Shi W."/>
            <person name="Du L."/>
            <person name="Sun Y."/>
            <person name="Zhan W."/>
            <person name="Jiang J.F."/>
            <person name="Wang Q."/>
            <person name="Zhang B."/>
            <person name="Ji P."/>
            <person name="Bell-Sakyi L."/>
            <person name="Cui X.M."/>
            <person name="Yuan T.T."/>
            <person name="Jiang B.G."/>
            <person name="Yang W.F."/>
            <person name="Lam T.T."/>
            <person name="Chang Q.C."/>
            <person name="Ding S.J."/>
            <person name="Wang X.J."/>
            <person name="Zhu J.G."/>
            <person name="Ruan X.D."/>
            <person name="Zhao L."/>
            <person name="Wei J.T."/>
            <person name="Ye R.Z."/>
            <person name="Que T.C."/>
            <person name="Du C.H."/>
            <person name="Zhou Y.H."/>
            <person name="Cheng J.X."/>
            <person name="Dai P.F."/>
            <person name="Guo W.B."/>
            <person name="Han X.H."/>
            <person name="Huang E.J."/>
            <person name="Li L.F."/>
            <person name="Wei W."/>
            <person name="Gao Y.C."/>
            <person name="Liu J.Z."/>
            <person name="Shao H.Z."/>
            <person name="Wang X."/>
            <person name="Wang C.C."/>
            <person name="Yang T.C."/>
            <person name="Huo Q.B."/>
            <person name="Li W."/>
            <person name="Chen H.Y."/>
            <person name="Chen S.E."/>
            <person name="Zhou L.G."/>
            <person name="Ni X.B."/>
            <person name="Tian J.H."/>
            <person name="Sheng Y."/>
            <person name="Liu T."/>
            <person name="Pan Y.S."/>
            <person name="Xia L.Y."/>
            <person name="Li J."/>
            <person name="Zhao F."/>
            <person name="Cao W.C."/>
        </authorList>
    </citation>
    <scope>NUCLEOTIDE SEQUENCE [LARGE SCALE GENOMIC DNA]</scope>
    <source>
        <strain evidence="2">HaeL-2018</strain>
    </source>
</reference>